<comment type="similarity">
    <text evidence="1">Belongs to the methylthioribose kinase family.</text>
</comment>
<name>A0A5C4NED5_9RHOB</name>
<evidence type="ECO:0000256" key="6">
    <source>
        <dbReference type="ARBA" id="ARBA00022777"/>
    </source>
</evidence>
<reference evidence="9 10" key="1">
    <citation type="submission" date="2019-06" db="EMBL/GenBank/DDBJ databases">
        <authorList>
            <person name="Jiang L."/>
        </authorList>
    </citation>
    <scope>NUCLEOTIDE SEQUENCE [LARGE SCALE GENOMIC DNA]</scope>
    <source>
        <strain evidence="9 10">YIM 48858</strain>
    </source>
</reference>
<dbReference type="Proteomes" id="UP000305709">
    <property type="component" value="Unassembled WGS sequence"/>
</dbReference>
<sequence>MMQDPYAPLTVETLPQRLGDLPALRDRLGDAGTWQVREVGDGNLNLVFIVEGEAGGLVVKQALPYVRLVGESWPLPLRRSFFEYHALRRQDARDPGSVPEVIHFDEAQALIVMEYLDGHIILRRSLIEGNRHEGLGEFLGRFCARTLFRGSDLSMSAADRKADLALFAGNVELCDITEALVFTEPYFDAPLNRHTPALDPIVRDLRADAALKIEAQRLKAAFATRAETMLHGDLHTGSVMVQGDRARVIDPEFAMYGPMGFDVGMLMANFLMAHCAQPGHGDRADHQEWILSVVRAIWTNFTAEFTHLWRTERTGMLFPRTLFEDQSQAWAAESARERWLGQVWRDALGIAGLECHRRILGLAHNAEFERIADEGLRAACEAKALVLGRALLMGQGDIAGIEALLGLTRSISERDWL</sequence>
<dbReference type="SUPFAM" id="SSF56112">
    <property type="entry name" value="Protein kinase-like (PK-like)"/>
    <property type="match status" value="1"/>
</dbReference>
<dbReference type="GO" id="GO:0009086">
    <property type="term" value="P:methionine biosynthetic process"/>
    <property type="evidence" value="ECO:0007669"/>
    <property type="project" value="InterPro"/>
</dbReference>
<dbReference type="Pfam" id="PF01636">
    <property type="entry name" value="APH"/>
    <property type="match status" value="1"/>
</dbReference>
<keyword evidence="4 9" id="KW-0808">Transferase</keyword>
<evidence type="ECO:0000256" key="4">
    <source>
        <dbReference type="ARBA" id="ARBA00022679"/>
    </source>
</evidence>
<dbReference type="InterPro" id="IPR009212">
    <property type="entry name" value="Methylthioribose_kinase"/>
</dbReference>
<evidence type="ECO:0000256" key="5">
    <source>
        <dbReference type="ARBA" id="ARBA00022741"/>
    </source>
</evidence>
<evidence type="ECO:0000256" key="1">
    <source>
        <dbReference type="ARBA" id="ARBA00010165"/>
    </source>
</evidence>
<accession>A0A5C4NED5</accession>
<dbReference type="NCBIfam" id="TIGR01767">
    <property type="entry name" value="MTRK"/>
    <property type="match status" value="1"/>
</dbReference>
<dbReference type="PANTHER" id="PTHR34273">
    <property type="entry name" value="METHYLTHIORIBOSE KINASE"/>
    <property type="match status" value="1"/>
</dbReference>
<feature type="domain" description="Aminoglycoside phosphotransferase" evidence="8">
    <location>
        <begin position="36"/>
        <end position="271"/>
    </location>
</feature>
<evidence type="ECO:0000256" key="7">
    <source>
        <dbReference type="ARBA" id="ARBA00022840"/>
    </source>
</evidence>
<dbReference type="InterPro" id="IPR011009">
    <property type="entry name" value="Kinase-like_dom_sf"/>
</dbReference>
<dbReference type="InterPro" id="IPR002575">
    <property type="entry name" value="Aminoglycoside_PTrfase"/>
</dbReference>
<evidence type="ECO:0000313" key="9">
    <source>
        <dbReference type="EMBL" id="TNC68496.1"/>
    </source>
</evidence>
<dbReference type="Gene3D" id="3.30.200.20">
    <property type="entry name" value="Phosphorylase Kinase, domain 1"/>
    <property type="match status" value="1"/>
</dbReference>
<keyword evidence="10" id="KW-1185">Reference proteome</keyword>
<dbReference type="RefSeq" id="WP_139082418.1">
    <property type="nucleotide sequence ID" value="NZ_VDFV01000024.1"/>
</dbReference>
<protein>
    <recommendedName>
        <fullName evidence="3">S-methyl-5-thioribose kinase</fullName>
        <ecNumber evidence="3">2.7.1.100</ecNumber>
    </recommendedName>
</protein>
<evidence type="ECO:0000256" key="2">
    <source>
        <dbReference type="ARBA" id="ARBA00011738"/>
    </source>
</evidence>
<keyword evidence="5" id="KW-0547">Nucleotide-binding</keyword>
<keyword evidence="6 9" id="KW-0418">Kinase</keyword>
<dbReference type="PIRSF" id="PIRSF031134">
    <property type="entry name" value="MTRK"/>
    <property type="match status" value="1"/>
</dbReference>
<evidence type="ECO:0000256" key="3">
    <source>
        <dbReference type="ARBA" id="ARBA00012128"/>
    </source>
</evidence>
<dbReference type="GO" id="GO:0005524">
    <property type="term" value="F:ATP binding"/>
    <property type="evidence" value="ECO:0007669"/>
    <property type="project" value="UniProtKB-KW"/>
</dbReference>
<dbReference type="OrthoDB" id="9777791at2"/>
<dbReference type="PANTHER" id="PTHR34273:SF2">
    <property type="entry name" value="METHYLTHIORIBOSE KINASE"/>
    <property type="match status" value="1"/>
</dbReference>
<proteinExistence type="inferred from homology"/>
<dbReference type="GO" id="GO:0046522">
    <property type="term" value="F:S-methyl-5-thioribose kinase activity"/>
    <property type="evidence" value="ECO:0007669"/>
    <property type="project" value="UniProtKB-EC"/>
</dbReference>
<evidence type="ECO:0000313" key="10">
    <source>
        <dbReference type="Proteomes" id="UP000305709"/>
    </source>
</evidence>
<dbReference type="EC" id="2.7.1.100" evidence="3"/>
<gene>
    <name evidence="9" type="ORF">FHG71_14515</name>
</gene>
<organism evidence="9 10">
    <name type="scientific">Rubellimicrobium roseum</name>
    <dbReference type="NCBI Taxonomy" id="687525"/>
    <lineage>
        <taxon>Bacteria</taxon>
        <taxon>Pseudomonadati</taxon>
        <taxon>Pseudomonadota</taxon>
        <taxon>Alphaproteobacteria</taxon>
        <taxon>Rhodobacterales</taxon>
        <taxon>Roseobacteraceae</taxon>
        <taxon>Rubellimicrobium</taxon>
    </lineage>
</organism>
<comment type="subunit">
    <text evidence="2">Homodimer.</text>
</comment>
<dbReference type="EMBL" id="VDFV01000024">
    <property type="protein sequence ID" value="TNC68496.1"/>
    <property type="molecule type" value="Genomic_DNA"/>
</dbReference>
<evidence type="ECO:0000259" key="8">
    <source>
        <dbReference type="Pfam" id="PF01636"/>
    </source>
</evidence>
<dbReference type="Gene3D" id="3.90.1200.10">
    <property type="match status" value="1"/>
</dbReference>
<dbReference type="AlphaFoldDB" id="A0A5C4NED5"/>
<comment type="caution">
    <text evidence="9">The sequence shown here is derived from an EMBL/GenBank/DDBJ whole genome shotgun (WGS) entry which is preliminary data.</text>
</comment>
<keyword evidence="7" id="KW-0067">ATP-binding</keyword>